<reference evidence="7" key="2">
    <citation type="journal article" date="2023" name="Microbiol Resour">
        <title>Decontamination and Annotation of the Draft Genome Sequence of the Oomycete Lagenidium giganteum ARSEF 373.</title>
        <authorList>
            <person name="Morgan W.R."/>
            <person name="Tartar A."/>
        </authorList>
    </citation>
    <scope>NUCLEOTIDE SEQUENCE</scope>
    <source>
        <strain evidence="7">ARSEF 373</strain>
    </source>
</reference>
<dbReference type="CDD" id="cd09246">
    <property type="entry name" value="BRO1_Alix_like_1"/>
    <property type="match status" value="1"/>
</dbReference>
<feature type="compositionally biased region" description="Low complexity" evidence="5">
    <location>
        <begin position="921"/>
        <end position="941"/>
    </location>
</feature>
<organism evidence="7 8">
    <name type="scientific">Lagenidium giganteum</name>
    <dbReference type="NCBI Taxonomy" id="4803"/>
    <lineage>
        <taxon>Eukaryota</taxon>
        <taxon>Sar</taxon>
        <taxon>Stramenopiles</taxon>
        <taxon>Oomycota</taxon>
        <taxon>Peronosporomycetes</taxon>
        <taxon>Pythiales</taxon>
        <taxon>Pythiaceae</taxon>
    </lineage>
</organism>
<dbReference type="GO" id="GO:0005768">
    <property type="term" value="C:endosome"/>
    <property type="evidence" value="ECO:0007669"/>
    <property type="project" value="UniProtKB-SubCell"/>
</dbReference>
<evidence type="ECO:0000256" key="4">
    <source>
        <dbReference type="ARBA" id="ARBA00022753"/>
    </source>
</evidence>
<feature type="domain" description="BRO1" evidence="6">
    <location>
        <begin position="1"/>
        <end position="422"/>
    </location>
</feature>
<dbReference type="EMBL" id="DAKRPA010000350">
    <property type="protein sequence ID" value="DAZ93044.1"/>
    <property type="molecule type" value="Genomic_DNA"/>
</dbReference>
<accession>A0AAV2YK21</accession>
<dbReference type="AlphaFoldDB" id="A0AAV2YK21"/>
<feature type="compositionally biased region" description="Polar residues" evidence="5">
    <location>
        <begin position="902"/>
        <end position="920"/>
    </location>
</feature>
<comment type="subcellular location">
    <subcellularLocation>
        <location evidence="2">Cytoplasm</location>
    </subcellularLocation>
    <subcellularLocation>
        <location evidence="1">Endosome</location>
    </subcellularLocation>
</comment>
<dbReference type="Gene3D" id="1.20.140.50">
    <property type="entry name" value="alix/aip1 like domains"/>
    <property type="match status" value="1"/>
</dbReference>
<reference evidence="7" key="1">
    <citation type="submission" date="2022-11" db="EMBL/GenBank/DDBJ databases">
        <authorList>
            <person name="Morgan W.R."/>
            <person name="Tartar A."/>
        </authorList>
    </citation>
    <scope>NUCLEOTIDE SEQUENCE</scope>
    <source>
        <strain evidence="7">ARSEF 373</strain>
    </source>
</reference>
<name>A0AAV2YK21_9STRA</name>
<evidence type="ECO:0000313" key="8">
    <source>
        <dbReference type="Proteomes" id="UP001146120"/>
    </source>
</evidence>
<evidence type="ECO:0000256" key="3">
    <source>
        <dbReference type="ARBA" id="ARBA00022490"/>
    </source>
</evidence>
<comment type="caution">
    <text evidence="7">The sequence shown here is derived from an EMBL/GenBank/DDBJ whole genome shotgun (WGS) entry which is preliminary data.</text>
</comment>
<evidence type="ECO:0000259" key="6">
    <source>
        <dbReference type="PROSITE" id="PS51180"/>
    </source>
</evidence>
<evidence type="ECO:0000256" key="1">
    <source>
        <dbReference type="ARBA" id="ARBA00004177"/>
    </source>
</evidence>
<dbReference type="PANTHER" id="PTHR23030">
    <property type="entry name" value="PCD6 INTERACTING PROTEIN-RELATED"/>
    <property type="match status" value="1"/>
</dbReference>
<keyword evidence="3" id="KW-0963">Cytoplasm</keyword>
<dbReference type="Pfam" id="PF03097">
    <property type="entry name" value="BRO1"/>
    <property type="match status" value="1"/>
</dbReference>
<dbReference type="InterPro" id="IPR038499">
    <property type="entry name" value="BRO1_sf"/>
</dbReference>
<evidence type="ECO:0000256" key="2">
    <source>
        <dbReference type="ARBA" id="ARBA00004496"/>
    </source>
</evidence>
<feature type="compositionally biased region" description="Low complexity" evidence="5">
    <location>
        <begin position="883"/>
        <end position="894"/>
    </location>
</feature>
<proteinExistence type="predicted"/>
<feature type="compositionally biased region" description="Pro residues" evidence="5">
    <location>
        <begin position="942"/>
        <end position="956"/>
    </location>
</feature>
<keyword evidence="4" id="KW-0967">Endosome</keyword>
<dbReference type="Gene3D" id="1.25.40.280">
    <property type="entry name" value="alix/aip1 like domains"/>
    <property type="match status" value="1"/>
</dbReference>
<dbReference type="Pfam" id="PF13949">
    <property type="entry name" value="ALIX_LYPXL_bnd"/>
    <property type="match status" value="1"/>
</dbReference>
<dbReference type="Gene3D" id="1.20.120.560">
    <property type="entry name" value="alix/aip1 in complex with the ypdl late domain"/>
    <property type="match status" value="1"/>
</dbReference>
<sequence length="956" mass="105640">MLGIGFKLSDTPPASIERPLREYIAREYAPTAATEAPNAAALTPAQEEALTQFLQLKNDVDLVRTPSAISRHVLLRYYGQLERFAARFPCADTQAPGAAMASGSPPLKLQFTWNDSFCPRKKITQSSVKFEQAAVLFNYGALESQLGVQTDRSDAEGLKAVCKHFMLAAGAFTAVKDQLMSHCLGTRTPDMSVEGLNMLTQLMLAQAQACFYEKAIKDQMKDAIKAKLVHQALEFYLAALDCANSSTLNGTIDPTWARHVQFQVSCMRTATQFWQAKATKEVALQRGVGYGEEISRLIAADAESQKAIEQATQNRLPQSLIQSARALQNVVQENLRVAQKDNASIYLENVPRFNDLPAVGKACMVKPLVLTAAEIANEMPNGDLFEQFVPNAVRQQAAAIKDEVQQLVQKTVEKVGKSNEAVKQKLQVLGLPASIEAFEKTSDNGIPTTIWGKIQYLQTSNRMLLGDPAAASRVVQDHIQANAQASEQTEKRLHGIDKKLSDEEAEDNVCRLNYGGSKWSRPASSALNRSFRDDIDRYYRLLNEAKTSDNVVQDKLQTHQQLLELLSQSKASLDAQLPLLEQQNSSCTQEIEALSTLLLRLGHLMEEKEQIVNDFHASHEKFNALPVLLKGLDQAATDAALAQEKQFFVQHFVERVDAICTEELTVLGEITVANKQFEGKKANDPLLLARQTFLQQLSDAVDVFEQLQSHVKEGKKFYTDLTARVQELEQTVADHCAARDLEKRELELNLRADEEMRQREAHDARVAEQMMRDLHVRDTTAMQSQTQMSDEAFARQLAGDTPQLYPSQAAQATRSPSGQGPPPPSYDYAMAQAHATNSPPAGARPSYQPATQGTGAYGYGQSHVYTQYQNGSQANAPRNPYGYASAPQQSYSSSPPAPQYMNYYNQAPPNASGPTQSQTMPPSQYYQYPAYQNYQGQAQQPAPHPGFPRSPPGSSV</sequence>
<protein>
    <recommendedName>
        <fullName evidence="6">BRO1 domain-containing protein</fullName>
    </recommendedName>
</protein>
<dbReference type="SMART" id="SM01041">
    <property type="entry name" value="BRO1"/>
    <property type="match status" value="1"/>
</dbReference>
<dbReference type="PROSITE" id="PS51180">
    <property type="entry name" value="BRO1"/>
    <property type="match status" value="1"/>
</dbReference>
<dbReference type="InterPro" id="IPR004328">
    <property type="entry name" value="BRO1_dom"/>
</dbReference>
<dbReference type="GO" id="GO:0043328">
    <property type="term" value="P:protein transport to vacuole involved in ubiquitin-dependent protein catabolic process via the multivesicular body sorting pathway"/>
    <property type="evidence" value="ECO:0007669"/>
    <property type="project" value="TreeGrafter"/>
</dbReference>
<evidence type="ECO:0000313" key="7">
    <source>
        <dbReference type="EMBL" id="DAZ93044.1"/>
    </source>
</evidence>
<feature type="region of interest" description="Disordered" evidence="5">
    <location>
        <begin position="871"/>
        <end position="956"/>
    </location>
</feature>
<gene>
    <name evidence="7" type="ORF">N0F65_009792</name>
</gene>
<evidence type="ECO:0000256" key="5">
    <source>
        <dbReference type="SAM" id="MobiDB-lite"/>
    </source>
</evidence>
<dbReference type="InterPro" id="IPR025304">
    <property type="entry name" value="ALIX_V_dom"/>
</dbReference>
<feature type="region of interest" description="Disordered" evidence="5">
    <location>
        <begin position="807"/>
        <end position="855"/>
    </location>
</feature>
<dbReference type="Proteomes" id="UP001146120">
    <property type="component" value="Unassembled WGS sequence"/>
</dbReference>
<dbReference type="PANTHER" id="PTHR23030:SF30">
    <property type="entry name" value="TYROSINE-PROTEIN PHOSPHATASE NON-RECEPTOR TYPE 23"/>
    <property type="match status" value="1"/>
</dbReference>
<keyword evidence="8" id="KW-1185">Reference proteome</keyword>